<dbReference type="SMART" id="SM00646">
    <property type="entry name" value="Ami_3"/>
    <property type="match status" value="1"/>
</dbReference>
<feature type="signal peptide" evidence="3">
    <location>
        <begin position="1"/>
        <end position="15"/>
    </location>
</feature>
<dbReference type="InterPro" id="IPR012854">
    <property type="entry name" value="Cu_amine_oxidase-like_N"/>
</dbReference>
<dbReference type="InterPro" id="IPR002508">
    <property type="entry name" value="MurNAc-LAA_cat"/>
</dbReference>
<name>A0A3Q8SB61_9BACL</name>
<protein>
    <submittedName>
        <fullName evidence="5">AMIN domain-containing protein</fullName>
    </submittedName>
</protein>
<feature type="domain" description="MurNAc-LAA" evidence="4">
    <location>
        <begin position="450"/>
        <end position="559"/>
    </location>
</feature>
<feature type="chain" id="PRO_5039369372" evidence="3">
    <location>
        <begin position="16"/>
        <end position="565"/>
    </location>
</feature>
<evidence type="ECO:0000259" key="4">
    <source>
        <dbReference type="SMART" id="SM00646"/>
    </source>
</evidence>
<dbReference type="OrthoDB" id="9806267at2"/>
<evidence type="ECO:0000256" key="2">
    <source>
        <dbReference type="SAM" id="MobiDB-lite"/>
    </source>
</evidence>
<evidence type="ECO:0000313" key="6">
    <source>
        <dbReference type="Proteomes" id="UP000273145"/>
    </source>
</evidence>
<feature type="compositionally biased region" description="Low complexity" evidence="2">
    <location>
        <begin position="154"/>
        <end position="254"/>
    </location>
</feature>
<dbReference type="AlphaFoldDB" id="A0A3Q8SB61"/>
<dbReference type="Gene3D" id="3.30.457.10">
    <property type="entry name" value="Copper amine oxidase-like, N-terminal domain"/>
    <property type="match status" value="1"/>
</dbReference>
<dbReference type="PANTHER" id="PTHR30404:SF0">
    <property type="entry name" value="N-ACETYLMURAMOYL-L-ALANINE AMIDASE AMIC"/>
    <property type="match status" value="1"/>
</dbReference>
<keyword evidence="1" id="KW-0378">Hydrolase</keyword>
<dbReference type="KEGG" id="plen:EIM92_11610"/>
<dbReference type="GO" id="GO:0009253">
    <property type="term" value="P:peptidoglycan catabolic process"/>
    <property type="evidence" value="ECO:0007669"/>
    <property type="project" value="InterPro"/>
</dbReference>
<evidence type="ECO:0000256" key="3">
    <source>
        <dbReference type="SAM" id="SignalP"/>
    </source>
</evidence>
<dbReference type="Pfam" id="PF07833">
    <property type="entry name" value="Cu_amine_oxidN1"/>
    <property type="match status" value="1"/>
</dbReference>
<dbReference type="InterPro" id="IPR050695">
    <property type="entry name" value="N-acetylmuramoyl_amidase_3"/>
</dbReference>
<keyword evidence="3" id="KW-0732">Signal</keyword>
<dbReference type="EMBL" id="CP034248">
    <property type="protein sequence ID" value="AZK46717.1"/>
    <property type="molecule type" value="Genomic_DNA"/>
</dbReference>
<feature type="region of interest" description="Disordered" evidence="2">
    <location>
        <begin position="150"/>
        <end position="254"/>
    </location>
</feature>
<evidence type="ECO:0000313" key="5">
    <source>
        <dbReference type="EMBL" id="AZK46717.1"/>
    </source>
</evidence>
<dbReference type="CDD" id="cd02696">
    <property type="entry name" value="MurNAc-LAA"/>
    <property type="match status" value="1"/>
</dbReference>
<dbReference type="InterPro" id="IPR036582">
    <property type="entry name" value="Mao_N_sf"/>
</dbReference>
<dbReference type="InterPro" id="IPR021731">
    <property type="entry name" value="AMIN_dom"/>
</dbReference>
<accession>A0A3Q8SB61</accession>
<sequence length="565" mass="60290">MIVLLLISANSQAYANSASIFLNGTQLSAANLSQVEIVNNKVMVPIRVVEELGYSVDWSKAEQTVTIQSKQKTITMTVNESSAQVDDRVVMLSSSLLLKGNTSFVPLRFMSEEFGLEVNWDNRIKTVYLTSNETADTQDSLEFLEEPKAEVGKSAGAGTAAGATTGSPRTGAGTAAGATTGSMSTGTTTGTGTTGSTRTDTTTGTGITGSMSTGTTTGTGTTGSMSTGTTTGTSTTGSISGTGANPATAASGADAASTLTNRRIEDIHFTDNRLTITMDQTVQPKVFAISQPDRIVLDLPGTALSDAFSVKNSAEAGVNQIEVEEEYSFASKVRYSLFDSKSSTIRIVLDLSAQADYRMSTGESIIVLELSEKTVAGAIHPDTDNARKIVVIDAGHGDQDNGTTGVSGRVEKDFNLTMALKVEELLKQEPMIDVVLTRYDDTYVTRPDRAKLANDLQADAFISIHANSVLNIPTASGTETYYYSDISKPLADMMHKHLIQATQLRDRKVKYNNYEVLRRSNMPAALLEVGFLSNAEEEALLFTEDFQDRVAQGIADAIKEYFGIV</sequence>
<dbReference type="Pfam" id="PF01520">
    <property type="entry name" value="Amidase_3"/>
    <property type="match status" value="1"/>
</dbReference>
<dbReference type="Gene3D" id="3.40.630.40">
    <property type="entry name" value="Zn-dependent exopeptidases"/>
    <property type="match status" value="1"/>
</dbReference>
<dbReference type="Proteomes" id="UP000273145">
    <property type="component" value="Chromosome"/>
</dbReference>
<reference evidence="5 6" key="1">
    <citation type="submission" date="2018-11" db="EMBL/GenBank/DDBJ databases">
        <title>Genome sequencing of Paenibacillus lentus DSM25539(T).</title>
        <authorList>
            <person name="Kook J.-K."/>
            <person name="Park S.-N."/>
            <person name="Lim Y.K."/>
        </authorList>
    </citation>
    <scope>NUCLEOTIDE SEQUENCE [LARGE SCALE GENOMIC DNA]</scope>
    <source>
        <strain evidence="5 6">DSM 25539</strain>
    </source>
</reference>
<keyword evidence="6" id="KW-1185">Reference proteome</keyword>
<dbReference type="GO" id="GO:0030288">
    <property type="term" value="C:outer membrane-bounded periplasmic space"/>
    <property type="evidence" value="ECO:0007669"/>
    <property type="project" value="TreeGrafter"/>
</dbReference>
<dbReference type="Gene3D" id="2.60.40.3500">
    <property type="match status" value="1"/>
</dbReference>
<organism evidence="5 6">
    <name type="scientific">Paenibacillus lentus</name>
    <dbReference type="NCBI Taxonomy" id="1338368"/>
    <lineage>
        <taxon>Bacteria</taxon>
        <taxon>Bacillati</taxon>
        <taxon>Bacillota</taxon>
        <taxon>Bacilli</taxon>
        <taxon>Bacillales</taxon>
        <taxon>Paenibacillaceae</taxon>
        <taxon>Paenibacillus</taxon>
    </lineage>
</organism>
<dbReference type="Pfam" id="PF11741">
    <property type="entry name" value="AMIN"/>
    <property type="match status" value="1"/>
</dbReference>
<dbReference type="PANTHER" id="PTHR30404">
    <property type="entry name" value="N-ACETYLMURAMOYL-L-ALANINE AMIDASE"/>
    <property type="match status" value="1"/>
</dbReference>
<proteinExistence type="predicted"/>
<dbReference type="SUPFAM" id="SSF53187">
    <property type="entry name" value="Zn-dependent exopeptidases"/>
    <property type="match status" value="1"/>
</dbReference>
<dbReference type="SUPFAM" id="SSF55383">
    <property type="entry name" value="Copper amine oxidase, domain N"/>
    <property type="match status" value="1"/>
</dbReference>
<dbReference type="GO" id="GO:0008745">
    <property type="term" value="F:N-acetylmuramoyl-L-alanine amidase activity"/>
    <property type="evidence" value="ECO:0007669"/>
    <property type="project" value="InterPro"/>
</dbReference>
<gene>
    <name evidence="5" type="ORF">EIM92_11610</name>
</gene>
<evidence type="ECO:0000256" key="1">
    <source>
        <dbReference type="ARBA" id="ARBA00022801"/>
    </source>
</evidence>